<name>A0A9W7GGH4_9STRA</name>
<dbReference type="OrthoDB" id="438553at2759"/>
<dbReference type="PRINTS" id="PR00080">
    <property type="entry name" value="SDRFAMILY"/>
</dbReference>
<comment type="caution">
    <text evidence="9">The sequence shown here is derived from an EMBL/GenBank/DDBJ whole genome shotgun (WGS) entry which is preliminary data.</text>
</comment>
<dbReference type="Pfam" id="PF00106">
    <property type="entry name" value="adh_short"/>
    <property type="match status" value="1"/>
</dbReference>
<comment type="subcellular location">
    <subcellularLocation>
        <location evidence="1">Mitochondrion</location>
    </subcellularLocation>
</comment>
<sequence length="737" mass="78997">MLFPLSASWSWQRSSISLAILALLVFHYPQWLDRLLISPFPSPVPQDSAVLITGTSSGLGRNAAFSLADNGYTVIGTVRTAEDADRLKGEWRKERALPGGEIIPIIMDVAEDQSVLAGARAVAAILEERNLSLAAVVNNAGVGGQGSVLSRDGTASSYSRTFNVNVFGVVRVTQAFLPLLNLSGGGGRLVNVGSVAGVMCQEGGAPYTATKHALEGMSDAWRRELSKDKVSVSLIQPGFIASKMCDAPICDEKALPEFSNAVLHAVRDPYPKTRYAVAGVVVMPAWLAVWLDAVKHVYSLALHRGPLPLPLFQSLALHHPEHGYYSKGEGVIGAEGDFVTSPEISQAFGELLTCWFVHHYNTTSHPSNSTIRVVELGPGKGTLMSDMLRTFASLGVPVSAVSLVEVSKGMRSLQAEKLGVSVLEEDGEGRAVKGVIRENNVEVKWHDTIHDLPKAEEEVVEYIVAQEFFDALPVHQFRVEGGVWREVMVGVNWEGREGEEGEKNSQKFVGVKPSNPIPDSTSSTSTPPSPLTFCLSPTATPAVKTLLKTDHHGTATGVDDGAVVEIGAEGYGVMESLTTRFTNATGAMLVVDYGPKEGVPGDTIRGFKEHKVESLLGRVGEVDVTADVDFTGLRKSGERRIELLYKNEETKPKLPKPRIHGPVGQGKFLMELGLGARVQSIIESPTTSKSQANLAFQGMEKLVVDMGERFQILAVAGGGMKGVRGVAGGKMIGFGEE</sequence>
<evidence type="ECO:0000256" key="1">
    <source>
        <dbReference type="ARBA" id="ARBA00004173"/>
    </source>
</evidence>
<dbReference type="Pfam" id="PF02636">
    <property type="entry name" value="Methyltransf_28"/>
    <property type="match status" value="1"/>
</dbReference>
<dbReference type="GO" id="GO:0005739">
    <property type="term" value="C:mitochondrion"/>
    <property type="evidence" value="ECO:0007669"/>
    <property type="project" value="UniProtKB-SubCell"/>
</dbReference>
<dbReference type="PANTHER" id="PTHR12049:SF7">
    <property type="entry name" value="PROTEIN ARGININE METHYLTRANSFERASE NDUFAF7, MITOCHONDRIAL"/>
    <property type="match status" value="1"/>
</dbReference>
<keyword evidence="6" id="KW-0496">Mitochondrion</keyword>
<evidence type="ECO:0000256" key="5">
    <source>
        <dbReference type="ARBA" id="ARBA00022679"/>
    </source>
</evidence>
<comment type="catalytic activity">
    <reaction evidence="7">
        <text>L-arginyl-[protein] + 2 S-adenosyl-L-methionine = N(omega),N(omega)'-dimethyl-L-arginyl-[protein] + 2 S-adenosyl-L-homocysteine + 2 H(+)</text>
        <dbReference type="Rhea" id="RHEA:48108"/>
        <dbReference type="Rhea" id="RHEA-COMP:10532"/>
        <dbReference type="Rhea" id="RHEA-COMP:11992"/>
        <dbReference type="ChEBI" id="CHEBI:15378"/>
        <dbReference type="ChEBI" id="CHEBI:29965"/>
        <dbReference type="ChEBI" id="CHEBI:57856"/>
        <dbReference type="ChEBI" id="CHEBI:59789"/>
        <dbReference type="ChEBI" id="CHEBI:88221"/>
        <dbReference type="EC" id="2.1.1.320"/>
    </reaction>
</comment>
<reference evidence="10" key="1">
    <citation type="journal article" date="2023" name="Commun. Biol.">
        <title>Genome analysis of Parmales, the sister group of diatoms, reveals the evolutionary specialization of diatoms from phago-mixotrophs to photoautotrophs.</title>
        <authorList>
            <person name="Ban H."/>
            <person name="Sato S."/>
            <person name="Yoshikawa S."/>
            <person name="Yamada K."/>
            <person name="Nakamura Y."/>
            <person name="Ichinomiya M."/>
            <person name="Sato N."/>
            <person name="Blanc-Mathieu R."/>
            <person name="Endo H."/>
            <person name="Kuwata A."/>
            <person name="Ogata H."/>
        </authorList>
    </citation>
    <scope>NUCLEOTIDE SEQUENCE [LARGE SCALE GENOMIC DNA]</scope>
</reference>
<dbReference type="SUPFAM" id="SSF53335">
    <property type="entry name" value="S-adenosyl-L-methionine-dependent methyltransferases"/>
    <property type="match status" value="1"/>
</dbReference>
<evidence type="ECO:0000313" key="10">
    <source>
        <dbReference type="Proteomes" id="UP001165065"/>
    </source>
</evidence>
<dbReference type="AlphaFoldDB" id="A0A9W7GGH4"/>
<dbReference type="InterPro" id="IPR020904">
    <property type="entry name" value="Sc_DH/Rdtase_CS"/>
</dbReference>
<evidence type="ECO:0000256" key="6">
    <source>
        <dbReference type="ARBA" id="ARBA00023128"/>
    </source>
</evidence>
<evidence type="ECO:0000313" key="9">
    <source>
        <dbReference type="EMBL" id="GMI43604.1"/>
    </source>
</evidence>
<evidence type="ECO:0000256" key="2">
    <source>
        <dbReference type="ARBA" id="ARBA00005891"/>
    </source>
</evidence>
<gene>
    <name evidence="9" type="ORF">TrCOL_g7377</name>
</gene>
<dbReference type="EC" id="2.1.1.320" evidence="3"/>
<evidence type="ECO:0000256" key="8">
    <source>
        <dbReference type="SAM" id="MobiDB-lite"/>
    </source>
</evidence>
<dbReference type="GO" id="GO:0032259">
    <property type="term" value="P:methylation"/>
    <property type="evidence" value="ECO:0007669"/>
    <property type="project" value="UniProtKB-KW"/>
</dbReference>
<dbReference type="GO" id="GO:0032981">
    <property type="term" value="P:mitochondrial respiratory chain complex I assembly"/>
    <property type="evidence" value="ECO:0007669"/>
    <property type="project" value="TreeGrafter"/>
</dbReference>
<accession>A0A9W7GGH4</accession>
<feature type="compositionally biased region" description="Low complexity" evidence="8">
    <location>
        <begin position="513"/>
        <end position="528"/>
    </location>
</feature>
<keyword evidence="4" id="KW-0489">Methyltransferase</keyword>
<comment type="similarity">
    <text evidence="2">Belongs to the NDUFAF7 family.</text>
</comment>
<organism evidence="9 10">
    <name type="scientific">Triparma columacea</name>
    <dbReference type="NCBI Taxonomy" id="722753"/>
    <lineage>
        <taxon>Eukaryota</taxon>
        <taxon>Sar</taxon>
        <taxon>Stramenopiles</taxon>
        <taxon>Ochrophyta</taxon>
        <taxon>Bolidophyceae</taxon>
        <taxon>Parmales</taxon>
        <taxon>Triparmaceae</taxon>
        <taxon>Triparma</taxon>
    </lineage>
</organism>
<dbReference type="InterPro" id="IPR036291">
    <property type="entry name" value="NAD(P)-bd_dom_sf"/>
</dbReference>
<dbReference type="Gene3D" id="3.40.50.12710">
    <property type="match status" value="1"/>
</dbReference>
<evidence type="ECO:0000256" key="4">
    <source>
        <dbReference type="ARBA" id="ARBA00022603"/>
    </source>
</evidence>
<dbReference type="PANTHER" id="PTHR12049">
    <property type="entry name" value="PROTEIN ARGININE METHYLTRANSFERASE NDUFAF7, MITOCHONDRIAL"/>
    <property type="match status" value="1"/>
</dbReference>
<dbReference type="InterPro" id="IPR038375">
    <property type="entry name" value="NDUFAF7_sf"/>
</dbReference>
<keyword evidence="5" id="KW-0808">Transferase</keyword>
<dbReference type="SUPFAM" id="SSF51735">
    <property type="entry name" value="NAD(P)-binding Rossmann-fold domains"/>
    <property type="match status" value="1"/>
</dbReference>
<dbReference type="GO" id="GO:0035243">
    <property type="term" value="F:protein-arginine omega-N symmetric methyltransferase activity"/>
    <property type="evidence" value="ECO:0007669"/>
    <property type="project" value="UniProtKB-EC"/>
</dbReference>
<dbReference type="PROSITE" id="PS00061">
    <property type="entry name" value="ADH_SHORT"/>
    <property type="match status" value="1"/>
</dbReference>
<proteinExistence type="inferred from homology"/>
<keyword evidence="10" id="KW-1185">Reference proteome</keyword>
<feature type="region of interest" description="Disordered" evidence="8">
    <location>
        <begin position="497"/>
        <end position="528"/>
    </location>
</feature>
<dbReference type="InterPro" id="IPR003788">
    <property type="entry name" value="NDUFAF7"/>
</dbReference>
<dbReference type="EMBL" id="BRYA01000195">
    <property type="protein sequence ID" value="GMI43604.1"/>
    <property type="molecule type" value="Genomic_DNA"/>
</dbReference>
<dbReference type="InterPro" id="IPR029063">
    <property type="entry name" value="SAM-dependent_MTases_sf"/>
</dbReference>
<protein>
    <recommendedName>
        <fullName evidence="3">type II protein arginine methyltransferase</fullName>
        <ecNumber evidence="3">2.1.1.320</ecNumber>
    </recommendedName>
</protein>
<evidence type="ECO:0000256" key="7">
    <source>
        <dbReference type="ARBA" id="ARBA00048612"/>
    </source>
</evidence>
<dbReference type="PRINTS" id="PR00081">
    <property type="entry name" value="GDHRDH"/>
</dbReference>
<dbReference type="Proteomes" id="UP001165065">
    <property type="component" value="Unassembled WGS sequence"/>
</dbReference>
<evidence type="ECO:0000256" key="3">
    <source>
        <dbReference type="ARBA" id="ARBA00011935"/>
    </source>
</evidence>
<dbReference type="Gene3D" id="3.40.50.720">
    <property type="entry name" value="NAD(P)-binding Rossmann-like Domain"/>
    <property type="match status" value="1"/>
</dbReference>
<dbReference type="InterPro" id="IPR002347">
    <property type="entry name" value="SDR_fam"/>
</dbReference>